<evidence type="ECO:0000313" key="6">
    <source>
        <dbReference type="Proteomes" id="UP000887127"/>
    </source>
</evidence>
<dbReference type="EMBL" id="BKBI01000002">
    <property type="protein sequence ID" value="GEQ34799.1"/>
    <property type="molecule type" value="Genomic_DNA"/>
</dbReference>
<dbReference type="GeneID" id="96910279"/>
<dbReference type="PROSITE" id="PS50932">
    <property type="entry name" value="HTH_LACI_2"/>
    <property type="match status" value="1"/>
</dbReference>
<keyword evidence="2" id="KW-0238">DNA-binding</keyword>
<proteinExistence type="predicted"/>
<evidence type="ECO:0000313" key="5">
    <source>
        <dbReference type="EMBL" id="GEQ34799.1"/>
    </source>
</evidence>
<accession>A0AAV3WVB3</accession>
<dbReference type="InterPro" id="IPR010982">
    <property type="entry name" value="Lambda_DNA-bd_dom_sf"/>
</dbReference>
<gene>
    <name evidence="5" type="ORF">M132T_03070</name>
</gene>
<feature type="domain" description="HTH lacI-type" evidence="4">
    <location>
        <begin position="1"/>
        <end position="49"/>
    </location>
</feature>
<comment type="caution">
    <text evidence="5">The sequence shown here is derived from an EMBL/GenBank/DDBJ whole genome shotgun (WGS) entry which is preliminary data.</text>
</comment>
<keyword evidence="1" id="KW-0805">Transcription regulation</keyword>
<dbReference type="RefSeq" id="WP_091759890.1">
    <property type="nucleotide sequence ID" value="NZ_BJVX01000001.1"/>
</dbReference>
<evidence type="ECO:0000259" key="4">
    <source>
        <dbReference type="PROSITE" id="PS50932"/>
    </source>
</evidence>
<dbReference type="Proteomes" id="UP000887127">
    <property type="component" value="Unassembled WGS sequence"/>
</dbReference>
<sequence>MKIEDIAQLANVSKSAVSLAINGKPGVSDETREKILAIAKENNYKPLRSTPNRINNKSTIRFIISKSPDLITEQYYNLPFFNELIGHLSSSISDYPYDLVISTFDERTLLEELEAAEKVQKSKGIILLGTNIDKSNINLIRKNFKNLVIIDTHYPDVDANFVAINNFLGGYLAAEYLIDNGHNKIGYVMGIPRIANFKERKKGFFSKIKNDGLSISENHIFKLPAMKIQEGSELNEFLLNNDDLPTAIFCENDYMAISLIRHLKNSNIKVPEQISVVGFDDIPESRVTTPELTTIQVDKKEMAIQTLVLLEKQIQKHTTHKHIQVNTSLIERGSSQQIERTTKWK</sequence>
<evidence type="ECO:0000256" key="2">
    <source>
        <dbReference type="ARBA" id="ARBA00023125"/>
    </source>
</evidence>
<dbReference type="Pfam" id="PF13377">
    <property type="entry name" value="Peripla_BP_3"/>
    <property type="match status" value="1"/>
</dbReference>
<evidence type="ECO:0000256" key="3">
    <source>
        <dbReference type="ARBA" id="ARBA00023163"/>
    </source>
</evidence>
<organism evidence="5 6">
    <name type="scientific">Marinilactibacillus psychrotolerans</name>
    <dbReference type="NCBI Taxonomy" id="191770"/>
    <lineage>
        <taxon>Bacteria</taxon>
        <taxon>Bacillati</taxon>
        <taxon>Bacillota</taxon>
        <taxon>Bacilli</taxon>
        <taxon>Lactobacillales</taxon>
        <taxon>Carnobacteriaceae</taxon>
        <taxon>Marinilactibacillus</taxon>
    </lineage>
</organism>
<dbReference type="GO" id="GO:0003700">
    <property type="term" value="F:DNA-binding transcription factor activity"/>
    <property type="evidence" value="ECO:0007669"/>
    <property type="project" value="TreeGrafter"/>
</dbReference>
<dbReference type="InterPro" id="IPR000843">
    <property type="entry name" value="HTH_LacI"/>
</dbReference>
<dbReference type="Gene3D" id="3.40.50.2300">
    <property type="match status" value="2"/>
</dbReference>
<dbReference type="Pfam" id="PF00356">
    <property type="entry name" value="LacI"/>
    <property type="match status" value="1"/>
</dbReference>
<dbReference type="PANTHER" id="PTHR30146">
    <property type="entry name" value="LACI-RELATED TRANSCRIPTIONAL REPRESSOR"/>
    <property type="match status" value="1"/>
</dbReference>
<dbReference type="PANTHER" id="PTHR30146:SF150">
    <property type="entry name" value="ARABINOSE METABOLISM TRANSCRIPTIONAL REPRESSOR"/>
    <property type="match status" value="1"/>
</dbReference>
<dbReference type="SMART" id="SM00354">
    <property type="entry name" value="HTH_LACI"/>
    <property type="match status" value="1"/>
</dbReference>
<dbReference type="InterPro" id="IPR046335">
    <property type="entry name" value="LacI/GalR-like_sensor"/>
</dbReference>
<dbReference type="Gene3D" id="1.10.260.40">
    <property type="entry name" value="lambda repressor-like DNA-binding domains"/>
    <property type="match status" value="1"/>
</dbReference>
<keyword evidence="3" id="KW-0804">Transcription</keyword>
<dbReference type="InterPro" id="IPR028082">
    <property type="entry name" value="Peripla_BP_I"/>
</dbReference>
<dbReference type="PROSITE" id="PS00356">
    <property type="entry name" value="HTH_LACI_1"/>
    <property type="match status" value="1"/>
</dbReference>
<dbReference type="GO" id="GO:0000976">
    <property type="term" value="F:transcription cis-regulatory region binding"/>
    <property type="evidence" value="ECO:0007669"/>
    <property type="project" value="TreeGrafter"/>
</dbReference>
<dbReference type="SUPFAM" id="SSF53822">
    <property type="entry name" value="Periplasmic binding protein-like I"/>
    <property type="match status" value="1"/>
</dbReference>
<protein>
    <submittedName>
        <fullName evidence="5">LacI family transcriptional regulator</fullName>
    </submittedName>
</protein>
<name>A0AAV3WVB3_9LACT</name>
<evidence type="ECO:0000256" key="1">
    <source>
        <dbReference type="ARBA" id="ARBA00023015"/>
    </source>
</evidence>
<reference evidence="5" key="1">
    <citation type="submission" date="2019-08" db="EMBL/GenBank/DDBJ databases">
        <title>Marinilactibacillus psychrotolerans M13-2T whole genome sequencing project.</title>
        <authorList>
            <person name="Ishikawa M."/>
            <person name="Suzuki T."/>
            <person name="Matsutani M."/>
        </authorList>
    </citation>
    <scope>NUCLEOTIDE SEQUENCE</scope>
    <source>
        <strain evidence="5">M13-2T</strain>
    </source>
</reference>
<dbReference type="AlphaFoldDB" id="A0AAV3WVB3"/>
<dbReference type="SUPFAM" id="SSF47413">
    <property type="entry name" value="lambda repressor-like DNA-binding domains"/>
    <property type="match status" value="1"/>
</dbReference>
<dbReference type="CDD" id="cd01392">
    <property type="entry name" value="HTH_LacI"/>
    <property type="match status" value="1"/>
</dbReference>